<dbReference type="PATRIC" id="fig|1280946.3.peg.2656"/>
<feature type="transmembrane region" description="Helical" evidence="1">
    <location>
        <begin position="6"/>
        <end position="28"/>
    </location>
</feature>
<feature type="transmembrane region" description="Helical" evidence="1">
    <location>
        <begin position="78"/>
        <end position="98"/>
    </location>
</feature>
<dbReference type="eggNOG" id="ENOG5030T3Z">
    <property type="taxonomic scope" value="Bacteria"/>
</dbReference>
<dbReference type="RefSeq" id="WP_034797704.1">
    <property type="nucleotide sequence ID" value="NZ_AWFF01000054.1"/>
</dbReference>
<proteinExistence type="predicted"/>
<sequence>MTFEIAIWTLLHVLVFVYWLGGDLGAFYTSRFLTAPNISPEKRLMAAKIVNDVDMAPRTALILALPTGYMLAVSSGWLAAPIWTAWLGIIAGVAWLAIAWHLHLSHGNAPKLLVRIDLVIRWALCSALIFSGLAGLAGMLGMPQFIAIKLILLAAAILMGLLIRVVLKPLGTALGNLSGPSSDKAERDVAAVLTKAKPLVMAIWFFIILAAFTGLLKPTFF</sequence>
<feature type="transmembrane region" description="Helical" evidence="1">
    <location>
        <begin position="199"/>
        <end position="216"/>
    </location>
</feature>
<reference evidence="2 3" key="1">
    <citation type="journal article" date="2014" name="Antonie Van Leeuwenhoek">
        <title>Hyphomonas beringensis sp. nov. and Hyphomonas chukchiensis sp. nov., isolated from surface seawater of the Bering Sea and Chukchi Sea.</title>
        <authorList>
            <person name="Li C."/>
            <person name="Lai Q."/>
            <person name="Li G."/>
            <person name="Dong C."/>
            <person name="Wang J."/>
            <person name="Liao Y."/>
            <person name="Shao Z."/>
        </authorList>
    </citation>
    <scope>NUCLEOTIDE SEQUENCE [LARGE SCALE GENOMIC DNA]</scope>
    <source>
        <strain evidence="2 3">25B14_1</strain>
    </source>
</reference>
<protein>
    <recommendedName>
        <fullName evidence="4">Copper resistance protein D domain-containing protein</fullName>
    </recommendedName>
</protein>
<evidence type="ECO:0000256" key="1">
    <source>
        <dbReference type="SAM" id="Phobius"/>
    </source>
</evidence>
<gene>
    <name evidence="2" type="ORF">HY29_03720</name>
</gene>
<keyword evidence="1" id="KW-0812">Transmembrane</keyword>
<evidence type="ECO:0000313" key="2">
    <source>
        <dbReference type="EMBL" id="KCZ53339.1"/>
    </source>
</evidence>
<dbReference type="Proteomes" id="UP000027037">
    <property type="component" value="Unassembled WGS sequence"/>
</dbReference>
<evidence type="ECO:0000313" key="3">
    <source>
        <dbReference type="Proteomes" id="UP000027037"/>
    </source>
</evidence>
<dbReference type="EMBL" id="AWFF01000054">
    <property type="protein sequence ID" value="KCZ53339.1"/>
    <property type="molecule type" value="Genomic_DNA"/>
</dbReference>
<feature type="transmembrane region" description="Helical" evidence="1">
    <location>
        <begin position="119"/>
        <end position="140"/>
    </location>
</feature>
<keyword evidence="1" id="KW-0472">Membrane</keyword>
<comment type="caution">
    <text evidence="2">The sequence shown here is derived from an EMBL/GenBank/DDBJ whole genome shotgun (WGS) entry which is preliminary data.</text>
</comment>
<evidence type="ECO:0008006" key="4">
    <source>
        <dbReference type="Google" id="ProtNLM"/>
    </source>
</evidence>
<feature type="transmembrane region" description="Helical" evidence="1">
    <location>
        <begin position="49"/>
        <end position="72"/>
    </location>
</feature>
<keyword evidence="1" id="KW-1133">Transmembrane helix</keyword>
<feature type="transmembrane region" description="Helical" evidence="1">
    <location>
        <begin position="146"/>
        <end position="167"/>
    </location>
</feature>
<dbReference type="AlphaFoldDB" id="A0A062U9R3"/>
<keyword evidence="3" id="KW-1185">Reference proteome</keyword>
<dbReference type="STRING" id="1280946.HY29_03720"/>
<name>A0A062U9R3_9PROT</name>
<organism evidence="2 3">
    <name type="scientific">Hyphomonas beringensis</name>
    <dbReference type="NCBI Taxonomy" id="1280946"/>
    <lineage>
        <taxon>Bacteria</taxon>
        <taxon>Pseudomonadati</taxon>
        <taxon>Pseudomonadota</taxon>
        <taxon>Alphaproteobacteria</taxon>
        <taxon>Hyphomonadales</taxon>
        <taxon>Hyphomonadaceae</taxon>
        <taxon>Hyphomonas</taxon>
    </lineage>
</organism>
<dbReference type="OrthoDB" id="3781906at2"/>
<accession>A0A062U9R3</accession>